<gene>
    <name evidence="1" type="ORF">CRV2_00022119</name>
</gene>
<protein>
    <submittedName>
        <fullName evidence="1">Uncharacterized protein</fullName>
    </submittedName>
</protein>
<accession>A0ACA9UT83</accession>
<dbReference type="EMBL" id="CADEHS020000619">
    <property type="protein sequence ID" value="CAG9955730.1"/>
    <property type="molecule type" value="Genomic_DNA"/>
</dbReference>
<evidence type="ECO:0000313" key="1">
    <source>
        <dbReference type="EMBL" id="CAG9955730.1"/>
    </source>
</evidence>
<proteinExistence type="predicted"/>
<reference evidence="1" key="2">
    <citation type="submission" date="2021-10" db="EMBL/GenBank/DDBJ databases">
        <authorList>
            <person name="Piombo E."/>
        </authorList>
    </citation>
    <scope>NUCLEOTIDE SEQUENCE</scope>
</reference>
<comment type="caution">
    <text evidence="1">The sequence shown here is derived from an EMBL/GenBank/DDBJ whole genome shotgun (WGS) entry which is preliminary data.</text>
</comment>
<evidence type="ECO:0000313" key="2">
    <source>
        <dbReference type="Proteomes" id="UP000836387"/>
    </source>
</evidence>
<name>A0ACA9UT83_BIOOC</name>
<keyword evidence="2" id="KW-1185">Reference proteome</keyword>
<sequence length="510" mass="56378">MLEVVPRSSIPLALVQRGMSNPVSSLGHTRRPPTGYFAAWYTRRPYAFLSAQYASSPSPLGARKAPLELEARAVPALSRTAAAVFLDRHPDGIDSRTDEHLKNLRDMQPPPPPIVSLKPPQPSGWKCRLCGDCLVNRVSSTDIPLKRLRRHNSVHHASINQDDELANWRSRVPLQQLFPSVLPAQDMCRRYCSRHHGKPRSLLPGSFNDGGHCQQSPWLARTGWVEHLQGLSPSFLSELLDLPGLSSPEPLRRSVEALGELVQDAHAVALPAAGHVSQACLFQLYAISATDSPSKPFRPAIKSHTLERYCRIFNKIFSYILRTWDLEHNIGRRWNPTRRQSRAHTALLATMPAVPGETPAAHSQRIREAVLELVITLLDHSLAGRDYDSAILSALAALGRRVSDGGWHQPSTYTGNFAAVLFISRLLVLYLAYSRSKKGQVVPGSLPLPQSTLGVHQPDADNEVDSPVLPAQDSHMFAHDTLSADDESSGPYPHRMGAQHLQLRAQDTPQ</sequence>
<dbReference type="Proteomes" id="UP000836387">
    <property type="component" value="Unassembled WGS sequence"/>
</dbReference>
<reference evidence="1" key="1">
    <citation type="submission" date="2020-04" db="EMBL/GenBank/DDBJ databases">
        <authorList>
            <person name="Broberg M."/>
        </authorList>
    </citation>
    <scope>NUCLEOTIDE SEQUENCE</scope>
</reference>
<organism evidence="1 2">
    <name type="scientific">Clonostachys rosea f. rosea IK726</name>
    <dbReference type="NCBI Taxonomy" id="1349383"/>
    <lineage>
        <taxon>Eukaryota</taxon>
        <taxon>Fungi</taxon>
        <taxon>Dikarya</taxon>
        <taxon>Ascomycota</taxon>
        <taxon>Pezizomycotina</taxon>
        <taxon>Sordariomycetes</taxon>
        <taxon>Hypocreomycetidae</taxon>
        <taxon>Hypocreales</taxon>
        <taxon>Bionectriaceae</taxon>
        <taxon>Clonostachys</taxon>
    </lineage>
</organism>